<sequence>MGYNKTTGEFLSSDGESRIGYYIFTPDSPPAAVVQISHGMCEYAERYEAGGFVSAMTDAGFVVCANDHIGHGRLAYESGTLGHFTDYRVMPDDLHILNGIVRKTYRSLPYILLGHSMGSFVAREYIVKYSDIDGAVICGTSAGNLPLRLARGIAAFLVRVRGERHVSKALASLSFGGFNRRFEKEKDRDSWLCSDPEVRKRYRADRLCDFTFSVSAYRELFTMLADISDGWAEKVPQSLPLFLIAGDSDPLGENGEGIKEVFARLEDAELCSLKMKLYPGGRHEILNDVMKNTVYADIIDWVREVSEGVYACRGAGIPGNGVVQ</sequence>
<dbReference type="Gene3D" id="3.40.50.1820">
    <property type="entry name" value="alpha/beta hydrolase"/>
    <property type="match status" value="1"/>
</dbReference>
<dbReference type="InterPro" id="IPR029058">
    <property type="entry name" value="AB_hydrolase_fold"/>
</dbReference>
<gene>
    <name evidence="2" type="ORF">BN580_00712</name>
</gene>
<dbReference type="InterPro" id="IPR022742">
    <property type="entry name" value="Hydrolase_4"/>
</dbReference>
<comment type="caution">
    <text evidence="2">The sequence shown here is derived from an EMBL/GenBank/DDBJ whole genome shotgun (WGS) entry which is preliminary data.</text>
</comment>
<dbReference type="SUPFAM" id="SSF53474">
    <property type="entry name" value="alpha/beta-Hydrolases"/>
    <property type="match status" value="1"/>
</dbReference>
<reference evidence="2" key="1">
    <citation type="submission" date="2012-11" db="EMBL/GenBank/DDBJ databases">
        <title>Dependencies among metagenomic species, viruses, plasmids and units of genetic variation.</title>
        <authorList>
            <person name="Nielsen H.B."/>
            <person name="Almeida M."/>
            <person name="Juncker A.S."/>
            <person name="Rasmussen S."/>
            <person name="Li J."/>
            <person name="Sunagawa S."/>
            <person name="Plichta D."/>
            <person name="Gautier L."/>
            <person name="Le Chatelier E."/>
            <person name="Peletier E."/>
            <person name="Bonde I."/>
            <person name="Nielsen T."/>
            <person name="Manichanh C."/>
            <person name="Arumugam M."/>
            <person name="Batto J."/>
            <person name="Santos M.B.Q.D."/>
            <person name="Blom N."/>
            <person name="Borruel N."/>
            <person name="Burgdorf K.S."/>
            <person name="Boumezbeur F."/>
            <person name="Casellas F."/>
            <person name="Dore J."/>
            <person name="Guarner F."/>
            <person name="Hansen T."/>
            <person name="Hildebrand F."/>
            <person name="Kaas R.S."/>
            <person name="Kennedy S."/>
            <person name="Kristiansen K."/>
            <person name="Kultima J.R."/>
            <person name="Leonard P."/>
            <person name="Levenez F."/>
            <person name="Lund O."/>
            <person name="Moumen B."/>
            <person name="Le Paslier D."/>
            <person name="Pons N."/>
            <person name="Pedersen O."/>
            <person name="Prifti E."/>
            <person name="Qin J."/>
            <person name="Raes J."/>
            <person name="Tap J."/>
            <person name="Tims S."/>
            <person name="Ussery D.W."/>
            <person name="Yamada T."/>
            <person name="MetaHit consortium"/>
            <person name="Renault P."/>
            <person name="Sicheritz-Ponten T."/>
            <person name="Bork P."/>
            <person name="Wang J."/>
            <person name="Brunak S."/>
            <person name="Ehrlich S.D."/>
        </authorList>
    </citation>
    <scope>NUCLEOTIDE SEQUENCE [LARGE SCALE GENOMIC DNA]</scope>
</reference>
<dbReference type="STRING" id="1263015.BN580_00712"/>
<dbReference type="EMBL" id="CBFW010000028">
    <property type="protein sequence ID" value="CDC70353.1"/>
    <property type="molecule type" value="Genomic_DNA"/>
</dbReference>
<dbReference type="InterPro" id="IPR051044">
    <property type="entry name" value="MAG_DAG_Lipase"/>
</dbReference>
<evidence type="ECO:0000313" key="2">
    <source>
        <dbReference type="EMBL" id="CDC70353.1"/>
    </source>
</evidence>
<organism evidence="2 3">
    <name type="scientific">Candidatus Colimorpha enterica</name>
    <dbReference type="NCBI Taxonomy" id="3083063"/>
    <lineage>
        <taxon>Bacteria</taxon>
        <taxon>Pseudomonadati</taxon>
        <taxon>Bacteroidota</taxon>
        <taxon>Bacteroidia</taxon>
        <taxon>Bacteroidales</taxon>
        <taxon>Candidatus Colimorpha</taxon>
    </lineage>
</organism>
<accession>R6TAB7</accession>
<evidence type="ECO:0000313" key="3">
    <source>
        <dbReference type="Proteomes" id="UP000017938"/>
    </source>
</evidence>
<dbReference type="PANTHER" id="PTHR11614">
    <property type="entry name" value="PHOSPHOLIPASE-RELATED"/>
    <property type="match status" value="1"/>
</dbReference>
<protein>
    <recommendedName>
        <fullName evidence="1">Serine aminopeptidase S33 domain-containing protein</fullName>
    </recommendedName>
</protein>
<dbReference type="AlphaFoldDB" id="R6TAB7"/>
<dbReference type="Pfam" id="PF12146">
    <property type="entry name" value="Hydrolase_4"/>
    <property type="match status" value="1"/>
</dbReference>
<evidence type="ECO:0000259" key="1">
    <source>
        <dbReference type="Pfam" id="PF12146"/>
    </source>
</evidence>
<feature type="domain" description="Serine aminopeptidase S33" evidence="1">
    <location>
        <begin position="29"/>
        <end position="288"/>
    </location>
</feature>
<name>R6TAB7_9BACT</name>
<proteinExistence type="predicted"/>
<dbReference type="Proteomes" id="UP000017938">
    <property type="component" value="Unassembled WGS sequence"/>
</dbReference>